<evidence type="ECO:0000313" key="3">
    <source>
        <dbReference type="Proteomes" id="UP000323597"/>
    </source>
</evidence>
<dbReference type="Proteomes" id="UP000323597">
    <property type="component" value="Chromosome D01"/>
</dbReference>
<evidence type="ECO:0000256" key="1">
    <source>
        <dbReference type="SAM" id="Phobius"/>
    </source>
</evidence>
<keyword evidence="1" id="KW-0812">Transmembrane</keyword>
<keyword evidence="3" id="KW-1185">Reference proteome</keyword>
<gene>
    <name evidence="2" type="ORF">E1A91_D01G183900v1</name>
</gene>
<organism evidence="2 3">
    <name type="scientific">Gossypium mustelinum</name>
    <name type="common">Cotton</name>
    <name type="synonym">Gossypium caicoense</name>
    <dbReference type="NCBI Taxonomy" id="34275"/>
    <lineage>
        <taxon>Eukaryota</taxon>
        <taxon>Viridiplantae</taxon>
        <taxon>Streptophyta</taxon>
        <taxon>Embryophyta</taxon>
        <taxon>Tracheophyta</taxon>
        <taxon>Spermatophyta</taxon>
        <taxon>Magnoliopsida</taxon>
        <taxon>eudicotyledons</taxon>
        <taxon>Gunneridae</taxon>
        <taxon>Pentapetalae</taxon>
        <taxon>rosids</taxon>
        <taxon>malvids</taxon>
        <taxon>Malvales</taxon>
        <taxon>Malvaceae</taxon>
        <taxon>Malvoideae</taxon>
        <taxon>Gossypium</taxon>
    </lineage>
</organism>
<proteinExistence type="predicted"/>
<feature type="transmembrane region" description="Helical" evidence="1">
    <location>
        <begin position="101"/>
        <end position="126"/>
    </location>
</feature>
<dbReference type="AlphaFoldDB" id="A0A5D2W960"/>
<dbReference type="PANTHER" id="PTHR37722:SF2">
    <property type="entry name" value="OS01G0167700 PROTEIN"/>
    <property type="match status" value="1"/>
</dbReference>
<sequence length="217" mass="24808">MIHGWRVAFYAVVQNLTSLGFAPLCSTIKLSRRVTMPKVELSVFDMLNNDESEVGSERSLVHKAHVAFSVEGLRKIRTETPLHAPNLFQQLLHQFQHCLVFMAWLLSSVCCMLTSFNTFLQIFIFFPEKGSNFMLNDIKLEVDAMMQDMDVPLGGNPSHQTSPLFSDDMQLDSHYRNSKCSFGDTDISYNIGREDIWDAKVSYLDDGFLHEREDDIS</sequence>
<name>A0A5D2W960_GOSMU</name>
<reference evidence="2 3" key="1">
    <citation type="submission" date="2019-07" db="EMBL/GenBank/DDBJ databases">
        <title>WGS assembly of Gossypium mustelinum.</title>
        <authorList>
            <person name="Chen Z.J."/>
            <person name="Sreedasyam A."/>
            <person name="Ando A."/>
            <person name="Song Q."/>
            <person name="De L."/>
            <person name="Hulse-Kemp A."/>
            <person name="Ding M."/>
            <person name="Ye W."/>
            <person name="Kirkbride R."/>
            <person name="Jenkins J."/>
            <person name="Plott C."/>
            <person name="Lovell J."/>
            <person name="Lin Y.-M."/>
            <person name="Vaughn R."/>
            <person name="Liu B."/>
            <person name="Li W."/>
            <person name="Simpson S."/>
            <person name="Scheffler B."/>
            <person name="Saski C."/>
            <person name="Grover C."/>
            <person name="Hu G."/>
            <person name="Conover J."/>
            <person name="Carlson J."/>
            <person name="Shu S."/>
            <person name="Boston L."/>
            <person name="Williams M."/>
            <person name="Peterson D."/>
            <person name="Mcgee K."/>
            <person name="Jones D."/>
            <person name="Wendel J."/>
            <person name="Stelly D."/>
            <person name="Grimwood J."/>
            <person name="Schmutz J."/>
        </authorList>
    </citation>
    <scope>NUCLEOTIDE SEQUENCE [LARGE SCALE GENOMIC DNA]</scope>
    <source>
        <strain evidence="2">1408120.09</strain>
    </source>
</reference>
<keyword evidence="1" id="KW-0472">Membrane</keyword>
<protein>
    <submittedName>
        <fullName evidence="2">Uncharacterized protein</fullName>
    </submittedName>
</protein>
<dbReference type="EMBL" id="CM017649">
    <property type="protein sequence ID" value="TYI98033.1"/>
    <property type="molecule type" value="Genomic_DNA"/>
</dbReference>
<accession>A0A5D2W960</accession>
<evidence type="ECO:0000313" key="2">
    <source>
        <dbReference type="EMBL" id="TYI98033.1"/>
    </source>
</evidence>
<keyword evidence="1" id="KW-1133">Transmembrane helix</keyword>
<dbReference type="PANTHER" id="PTHR37722">
    <property type="entry name" value="OS01G0167700 PROTEIN"/>
    <property type="match status" value="1"/>
</dbReference>